<comment type="caution">
    <text evidence="3">The sequence shown here is derived from an EMBL/GenBank/DDBJ whole genome shotgun (WGS) entry which is preliminary data.</text>
</comment>
<evidence type="ECO:0000313" key="4">
    <source>
        <dbReference type="Proteomes" id="UP000838756"/>
    </source>
</evidence>
<proteinExistence type="predicted"/>
<keyword evidence="2" id="KW-1133">Transmembrane helix</keyword>
<keyword evidence="2" id="KW-0472">Membrane</keyword>
<organism evidence="3 4">
    <name type="scientific">Pararge aegeria aegeria</name>
    <dbReference type="NCBI Taxonomy" id="348720"/>
    <lineage>
        <taxon>Eukaryota</taxon>
        <taxon>Metazoa</taxon>
        <taxon>Ecdysozoa</taxon>
        <taxon>Arthropoda</taxon>
        <taxon>Hexapoda</taxon>
        <taxon>Insecta</taxon>
        <taxon>Pterygota</taxon>
        <taxon>Neoptera</taxon>
        <taxon>Endopterygota</taxon>
        <taxon>Lepidoptera</taxon>
        <taxon>Glossata</taxon>
        <taxon>Ditrysia</taxon>
        <taxon>Papilionoidea</taxon>
        <taxon>Nymphalidae</taxon>
        <taxon>Satyrinae</taxon>
        <taxon>Satyrini</taxon>
        <taxon>Parargina</taxon>
        <taxon>Pararge</taxon>
    </lineage>
</organism>
<protein>
    <submittedName>
        <fullName evidence="3">Jg18996 protein</fullName>
    </submittedName>
</protein>
<keyword evidence="4" id="KW-1185">Reference proteome</keyword>
<reference evidence="3" key="1">
    <citation type="submission" date="2022-03" db="EMBL/GenBank/DDBJ databases">
        <authorList>
            <person name="Lindestad O."/>
        </authorList>
    </citation>
    <scope>NUCLEOTIDE SEQUENCE</scope>
</reference>
<feature type="region of interest" description="Disordered" evidence="1">
    <location>
        <begin position="93"/>
        <end position="113"/>
    </location>
</feature>
<dbReference type="AlphaFoldDB" id="A0A8S4RGR4"/>
<dbReference type="OrthoDB" id="6920305at2759"/>
<evidence type="ECO:0000256" key="2">
    <source>
        <dbReference type="SAM" id="Phobius"/>
    </source>
</evidence>
<dbReference type="EMBL" id="CAKXAJ010025106">
    <property type="protein sequence ID" value="CAH2234997.1"/>
    <property type="molecule type" value="Genomic_DNA"/>
</dbReference>
<accession>A0A8S4RGR4</accession>
<gene>
    <name evidence="3" type="primary">jg18996</name>
    <name evidence="3" type="ORF">PAEG_LOCUS12690</name>
</gene>
<feature type="transmembrane region" description="Helical" evidence="2">
    <location>
        <begin position="30"/>
        <end position="48"/>
    </location>
</feature>
<evidence type="ECO:0000313" key="3">
    <source>
        <dbReference type="EMBL" id="CAH2234997.1"/>
    </source>
</evidence>
<keyword evidence="2" id="KW-0812">Transmembrane</keyword>
<dbReference type="Proteomes" id="UP000838756">
    <property type="component" value="Unassembled WGS sequence"/>
</dbReference>
<name>A0A8S4RGR4_9NEOP</name>
<evidence type="ECO:0000256" key="1">
    <source>
        <dbReference type="SAM" id="MobiDB-lite"/>
    </source>
</evidence>
<sequence length="113" mass="12502">MSSNQAVADRVECYMDELVECFEDFVKKSLLVITVGIAVVVGMLLYMLKVLTDREPTSDTTPGDIVKFTKGTGRFQGGDAAAKPVKLVEWSLHRSDHPSGNGRRPIIKYNTLQ</sequence>